<keyword evidence="5" id="KW-0764">Sulfate transport</keyword>
<evidence type="ECO:0000256" key="1">
    <source>
        <dbReference type="ARBA" id="ARBA00004141"/>
    </source>
</evidence>
<dbReference type="NCBIfam" id="TIGR01581">
    <property type="entry name" value="Mo_ABC_porter"/>
    <property type="match status" value="1"/>
</dbReference>
<dbReference type="InterPro" id="IPR005667">
    <property type="entry name" value="Sulph_transpt2"/>
</dbReference>
<dbReference type="RefSeq" id="WP_042692439.1">
    <property type="nucleotide sequence ID" value="NZ_CABMAB010000008.1"/>
</dbReference>
<dbReference type="AlphaFoldDB" id="A0A166C9X8"/>
<dbReference type="InterPro" id="IPR035906">
    <property type="entry name" value="MetI-like_sf"/>
</dbReference>
<sequence length="263" mass="29341">MRSKFEWLFIVITAIITLLFFVVIFSMFLIPNFDGFIKSLTSSQMLFAIGLTLSTSSVSALLVVLSCIPMAYTLSRYHFKLKWLFKIILDMPMAFPEIVIGIALLMFLGNYGIGQYLDALGIKLVFNSIAIIIAQYFVALPYAIKMLYSTFDYIDTRYEFVSRSLGYSESDTFFNITLPLAKQGLFATIIITLARCIGTFAAVLFVGGGILMKTETLAIAMYLNLSTGDIDMAITAGILLVIISFITIAVMEKYANDNYSEVQ</sequence>
<evidence type="ECO:0000313" key="10">
    <source>
        <dbReference type="Proteomes" id="UP000077428"/>
    </source>
</evidence>
<feature type="transmembrane region" description="Helical" evidence="7">
    <location>
        <begin position="125"/>
        <end position="144"/>
    </location>
</feature>
<keyword evidence="6 7" id="KW-0472">Membrane</keyword>
<dbReference type="GO" id="GO:0005886">
    <property type="term" value="C:plasma membrane"/>
    <property type="evidence" value="ECO:0007669"/>
    <property type="project" value="UniProtKB-SubCell"/>
</dbReference>
<gene>
    <name evidence="9" type="primary">cysW</name>
    <name evidence="9" type="ORF">MBORA_00550</name>
</gene>
<reference evidence="10" key="1">
    <citation type="journal article" date="2016" name="Genome Announc.">
        <title>Draft Genome Sequences of Methanobrevibacter curvatus DSM11111, Methanobrevibacter cuticularis DSM11139, Methanobrevibacter filiformis DSM11501, and Methanobrevibacter oralis DSM7256.</title>
        <authorList>
            <person name="Poehlein A."/>
            <person name="Seedorf H."/>
        </authorList>
    </citation>
    <scope>NUCLEOTIDE SEQUENCE [LARGE SCALE GENOMIC DNA]</scope>
    <source>
        <strain evidence="10">DSM 7256 / JCM 30027 / ZR</strain>
    </source>
</reference>
<organism evidence="9 10">
    <name type="scientific">Methanobrevibacter oralis</name>
    <dbReference type="NCBI Taxonomy" id="66851"/>
    <lineage>
        <taxon>Archaea</taxon>
        <taxon>Methanobacteriati</taxon>
        <taxon>Methanobacteriota</taxon>
        <taxon>Methanomada group</taxon>
        <taxon>Methanobacteria</taxon>
        <taxon>Methanobacteriales</taxon>
        <taxon>Methanobacteriaceae</taxon>
        <taxon>Methanobrevibacter</taxon>
    </lineage>
</organism>
<dbReference type="Gene3D" id="1.10.3720.10">
    <property type="entry name" value="MetI-like"/>
    <property type="match status" value="1"/>
</dbReference>
<feature type="transmembrane region" description="Helical" evidence="7">
    <location>
        <begin position="45"/>
        <end position="72"/>
    </location>
</feature>
<dbReference type="InterPro" id="IPR000515">
    <property type="entry name" value="MetI-like"/>
</dbReference>
<keyword evidence="3 7" id="KW-0812">Transmembrane</keyword>
<accession>A0A166C9X8</accession>
<name>A0A166C9X8_METOA</name>
<dbReference type="OrthoDB" id="11163at2157"/>
<dbReference type="STRING" id="66851.MBORA_00550"/>
<dbReference type="SUPFAM" id="SSF161098">
    <property type="entry name" value="MetI-like"/>
    <property type="match status" value="1"/>
</dbReference>
<feature type="transmembrane region" description="Helical" evidence="7">
    <location>
        <begin position="185"/>
        <end position="212"/>
    </location>
</feature>
<evidence type="ECO:0000256" key="3">
    <source>
        <dbReference type="ARBA" id="ARBA00022692"/>
    </source>
</evidence>
<dbReference type="PATRIC" id="fig|66851.6.peg.68"/>
<comment type="caution">
    <text evidence="9">The sequence shown here is derived from an EMBL/GenBank/DDBJ whole genome shotgun (WGS) entry which is preliminary data.</text>
</comment>
<comment type="similarity">
    <text evidence="7">Belongs to the binding-protein-dependent transport system permease family.</text>
</comment>
<evidence type="ECO:0000256" key="5">
    <source>
        <dbReference type="ARBA" id="ARBA00023032"/>
    </source>
</evidence>
<dbReference type="GO" id="GO:0015419">
    <property type="term" value="F:ABC-type sulfate transporter activity"/>
    <property type="evidence" value="ECO:0007669"/>
    <property type="project" value="InterPro"/>
</dbReference>
<keyword evidence="4 7" id="KW-1133">Transmembrane helix</keyword>
<feature type="domain" description="ABC transmembrane type-1" evidence="8">
    <location>
        <begin position="49"/>
        <end position="251"/>
    </location>
</feature>
<evidence type="ECO:0000256" key="6">
    <source>
        <dbReference type="ARBA" id="ARBA00023136"/>
    </source>
</evidence>
<feature type="transmembrane region" description="Helical" evidence="7">
    <location>
        <begin position="7"/>
        <end position="30"/>
    </location>
</feature>
<dbReference type="PANTHER" id="PTHR30406">
    <property type="entry name" value="SULFATE TRANSPORT SYSTEM PERMEASE PROTEIN"/>
    <property type="match status" value="1"/>
</dbReference>
<dbReference type="CDD" id="cd06261">
    <property type="entry name" value="TM_PBP2"/>
    <property type="match status" value="1"/>
</dbReference>
<proteinExistence type="inferred from homology"/>
<evidence type="ECO:0000256" key="7">
    <source>
        <dbReference type="RuleBase" id="RU363032"/>
    </source>
</evidence>
<dbReference type="PANTHER" id="PTHR30406:SF8">
    <property type="entry name" value="SULFATE TRANSPORT SYSTEM PERMEASE PROTEIN CYST"/>
    <property type="match status" value="1"/>
</dbReference>
<feature type="transmembrane region" description="Helical" evidence="7">
    <location>
        <begin position="93"/>
        <end position="113"/>
    </location>
</feature>
<keyword evidence="2 7" id="KW-0813">Transport</keyword>
<comment type="subcellular location">
    <subcellularLocation>
        <location evidence="7">Cell membrane</location>
        <topology evidence="7">Multi-pass membrane protein</topology>
    </subcellularLocation>
    <subcellularLocation>
        <location evidence="1">Membrane</location>
        <topology evidence="1">Multi-pass membrane protein</topology>
    </subcellularLocation>
</comment>
<evidence type="ECO:0000259" key="8">
    <source>
        <dbReference type="PROSITE" id="PS50928"/>
    </source>
</evidence>
<feature type="transmembrane region" description="Helical" evidence="7">
    <location>
        <begin position="232"/>
        <end position="251"/>
    </location>
</feature>
<evidence type="ECO:0000256" key="2">
    <source>
        <dbReference type="ARBA" id="ARBA00022448"/>
    </source>
</evidence>
<evidence type="ECO:0000313" key="9">
    <source>
        <dbReference type="EMBL" id="KZX14281.1"/>
    </source>
</evidence>
<keyword evidence="10" id="KW-1185">Reference proteome</keyword>
<evidence type="ECO:0000256" key="4">
    <source>
        <dbReference type="ARBA" id="ARBA00022989"/>
    </source>
</evidence>
<dbReference type="EMBL" id="LWMU01000011">
    <property type="protein sequence ID" value="KZX14281.1"/>
    <property type="molecule type" value="Genomic_DNA"/>
</dbReference>
<protein>
    <submittedName>
        <fullName evidence="9">Sulfate transport system permease protein CysW</fullName>
    </submittedName>
</protein>
<dbReference type="Pfam" id="PF00528">
    <property type="entry name" value="BPD_transp_1"/>
    <property type="match status" value="1"/>
</dbReference>
<dbReference type="InterPro" id="IPR006469">
    <property type="entry name" value="NifC_ABC_porter"/>
</dbReference>
<dbReference type="PROSITE" id="PS50928">
    <property type="entry name" value="ABC_TM1"/>
    <property type="match status" value="1"/>
</dbReference>
<dbReference type="Proteomes" id="UP000077428">
    <property type="component" value="Unassembled WGS sequence"/>
</dbReference>